<dbReference type="EMBL" id="JAPEVG010000008">
    <property type="protein sequence ID" value="KAJ8497163.1"/>
    <property type="molecule type" value="Genomic_DNA"/>
</dbReference>
<proteinExistence type="predicted"/>
<sequence>MLYNAPSCSYNRPPSILSAGQHVSQHSAGMHGKSPIVSASYDAAGPLRRPGCILSPGQMFRVYGYSPTEGPAGSSIVVNVHFNLVSTETTFLRIVVGHRALSTTVRQSQDRRYGEWELEAVIPDFEAALPGTSSPSATVPLTVQALNGSNETLDSVTFGKFTYSNRRVAPSPLLLCKGESAEDFGFARGSSAPNTPDARPSGSPLPPVTRKSTRPTPGSGTARARALNATMTSKDAQSARGQLKKQSLIRARRSGSDDDDADNAYRAVLQIETPLDTVAELRDWDSDEKRIGRRLVRFSRVQEGCTLRVSCEAIKPSDYTDGDTVVSCIYRPTDATGPGDAPVSKCCITSVDIIFLLECLVGDIFNIEEKNRIRRNLEGFRPKTVSKNKVGTEEFFQKIMDFPAPKPRNIEKDVKVFDWAVLPQALDKIISKYTLYPAAKKQDSEASSPEGSSTPMTMSPNMSQSSNATPYSASSSPQPEHASSTPPAEQSYFSFHPPTYHRPHYIPGTLDGLDNSYVTATAMSSAGTYDVLLPSHSATPTPSPLIPTPTDSPNLSAGSSMALQYSSASEQYLEPPHSLYQHSLMEHDAYGTAGVYSLGPSAYDSVDYHGLRDHGVKISPDSHAYL</sequence>
<feature type="region of interest" description="Disordered" evidence="1">
    <location>
        <begin position="440"/>
        <end position="494"/>
    </location>
</feature>
<evidence type="ECO:0000256" key="1">
    <source>
        <dbReference type="SAM" id="MobiDB-lite"/>
    </source>
</evidence>
<reference evidence="3" key="1">
    <citation type="submission" date="2022-11" db="EMBL/GenBank/DDBJ databases">
        <title>Genome Sequence of Cubamyces cubensis.</title>
        <authorList>
            <person name="Buettner E."/>
        </authorList>
    </citation>
    <scope>NUCLEOTIDE SEQUENCE</scope>
    <source>
        <strain evidence="3">MPL-01</strain>
    </source>
</reference>
<feature type="compositionally biased region" description="Polar residues" evidence="1">
    <location>
        <begin position="481"/>
        <end position="493"/>
    </location>
</feature>
<gene>
    <name evidence="3" type="ORF">ONZ51_g692</name>
</gene>
<feature type="compositionally biased region" description="Polar residues" evidence="1">
    <location>
        <begin position="229"/>
        <end position="240"/>
    </location>
</feature>
<feature type="compositionally biased region" description="Low complexity" evidence="1">
    <location>
        <begin position="452"/>
        <end position="477"/>
    </location>
</feature>
<dbReference type="PANTHER" id="PTHR39463">
    <property type="entry name" value="MEDUSA"/>
    <property type="match status" value="1"/>
</dbReference>
<evidence type="ECO:0000313" key="3">
    <source>
        <dbReference type="EMBL" id="KAJ8497163.1"/>
    </source>
</evidence>
<dbReference type="PANTHER" id="PTHR39463:SF1">
    <property type="entry name" value="MEDUSA"/>
    <property type="match status" value="1"/>
</dbReference>
<comment type="caution">
    <text evidence="3">The sequence shown here is derived from an EMBL/GenBank/DDBJ whole genome shotgun (WGS) entry which is preliminary data.</text>
</comment>
<dbReference type="InterPro" id="IPR055509">
    <property type="entry name" value="DUF7082"/>
</dbReference>
<dbReference type="Pfam" id="PF23305">
    <property type="entry name" value="DUF7082"/>
    <property type="match status" value="1"/>
</dbReference>
<organism evidence="3 4">
    <name type="scientific">Trametes cubensis</name>
    <dbReference type="NCBI Taxonomy" id="1111947"/>
    <lineage>
        <taxon>Eukaryota</taxon>
        <taxon>Fungi</taxon>
        <taxon>Dikarya</taxon>
        <taxon>Basidiomycota</taxon>
        <taxon>Agaricomycotina</taxon>
        <taxon>Agaricomycetes</taxon>
        <taxon>Polyporales</taxon>
        <taxon>Polyporaceae</taxon>
        <taxon>Trametes</taxon>
    </lineage>
</organism>
<dbReference type="AlphaFoldDB" id="A0AAD7XGK9"/>
<accession>A0AAD7XGK9</accession>
<dbReference type="GO" id="GO:0005634">
    <property type="term" value="C:nucleus"/>
    <property type="evidence" value="ECO:0007669"/>
    <property type="project" value="TreeGrafter"/>
</dbReference>
<evidence type="ECO:0000259" key="2">
    <source>
        <dbReference type="Pfam" id="PF23305"/>
    </source>
</evidence>
<feature type="region of interest" description="Disordered" evidence="1">
    <location>
        <begin position="186"/>
        <end position="261"/>
    </location>
</feature>
<feature type="domain" description="DUF7082" evidence="2">
    <location>
        <begin position="266"/>
        <end position="430"/>
    </location>
</feature>
<protein>
    <recommendedName>
        <fullName evidence="2">DUF7082 domain-containing protein</fullName>
    </recommendedName>
</protein>
<name>A0AAD7XGK9_9APHY</name>
<keyword evidence="4" id="KW-1185">Reference proteome</keyword>
<evidence type="ECO:0000313" key="4">
    <source>
        <dbReference type="Proteomes" id="UP001215151"/>
    </source>
</evidence>
<dbReference type="Proteomes" id="UP001215151">
    <property type="component" value="Unassembled WGS sequence"/>
</dbReference>